<dbReference type="GO" id="GO:0003677">
    <property type="term" value="F:DNA binding"/>
    <property type="evidence" value="ECO:0007669"/>
    <property type="project" value="UniProtKB-KW"/>
</dbReference>
<comment type="similarity">
    <text evidence="1">Belongs to the sigma-70 factor family. ECF subfamily.</text>
</comment>
<evidence type="ECO:0000256" key="4">
    <source>
        <dbReference type="ARBA" id="ARBA00023125"/>
    </source>
</evidence>
<dbReference type="InterPro" id="IPR000792">
    <property type="entry name" value="Tscrpt_reg_LuxR_C"/>
</dbReference>
<evidence type="ECO:0000256" key="2">
    <source>
        <dbReference type="ARBA" id="ARBA00023015"/>
    </source>
</evidence>
<dbReference type="SUPFAM" id="SSF88946">
    <property type="entry name" value="Sigma2 domain of RNA polymerase sigma factors"/>
    <property type="match status" value="1"/>
</dbReference>
<keyword evidence="4" id="KW-0238">DNA-binding</keyword>
<proteinExistence type="inferred from homology"/>
<dbReference type="PANTHER" id="PTHR43133">
    <property type="entry name" value="RNA POLYMERASE ECF-TYPE SIGMA FACTO"/>
    <property type="match status" value="1"/>
</dbReference>
<feature type="domain" description="HTH luxR-type" evidence="7">
    <location>
        <begin position="206"/>
        <end position="233"/>
    </location>
</feature>
<feature type="region of interest" description="Disordered" evidence="6">
    <location>
        <begin position="248"/>
        <end position="269"/>
    </location>
</feature>
<gene>
    <name evidence="8" type="ORF">GF359_08825</name>
</gene>
<dbReference type="Pfam" id="PF04542">
    <property type="entry name" value="Sigma70_r2"/>
    <property type="match status" value="1"/>
</dbReference>
<protein>
    <submittedName>
        <fullName evidence="8">Sigma-70 family RNA polymerase sigma factor</fullName>
    </submittedName>
</protein>
<evidence type="ECO:0000256" key="6">
    <source>
        <dbReference type="SAM" id="MobiDB-lite"/>
    </source>
</evidence>
<dbReference type="InterPro" id="IPR013325">
    <property type="entry name" value="RNA_pol_sigma_r2"/>
</dbReference>
<evidence type="ECO:0000256" key="1">
    <source>
        <dbReference type="ARBA" id="ARBA00010641"/>
    </source>
</evidence>
<dbReference type="EMBL" id="WJKJ01000296">
    <property type="protein sequence ID" value="MBD3365303.1"/>
    <property type="molecule type" value="Genomic_DNA"/>
</dbReference>
<keyword evidence="3" id="KW-0731">Sigma factor</keyword>
<evidence type="ECO:0000313" key="9">
    <source>
        <dbReference type="Proteomes" id="UP000630660"/>
    </source>
</evidence>
<comment type="caution">
    <text evidence="8">The sequence shown here is derived from an EMBL/GenBank/DDBJ whole genome shotgun (WGS) entry which is preliminary data.</text>
</comment>
<reference evidence="8" key="1">
    <citation type="submission" date="2019-11" db="EMBL/GenBank/DDBJ databases">
        <title>Microbial mats filling the niche in hypersaline microbial mats.</title>
        <authorList>
            <person name="Wong H.L."/>
            <person name="Macleod F.I."/>
            <person name="White R.A. III"/>
            <person name="Burns B.P."/>
        </authorList>
    </citation>
    <scope>NUCLEOTIDE SEQUENCE</scope>
    <source>
        <strain evidence="8">Bin_327</strain>
    </source>
</reference>
<accession>A0A9D5KAH4</accession>
<evidence type="ECO:0000259" key="7">
    <source>
        <dbReference type="PROSITE" id="PS00622"/>
    </source>
</evidence>
<name>A0A9D5KAH4_UNCW3</name>
<evidence type="ECO:0000256" key="5">
    <source>
        <dbReference type="ARBA" id="ARBA00023163"/>
    </source>
</evidence>
<dbReference type="InterPro" id="IPR007627">
    <property type="entry name" value="RNA_pol_sigma70_r2"/>
</dbReference>
<dbReference type="PANTHER" id="PTHR43133:SF8">
    <property type="entry name" value="RNA POLYMERASE SIGMA FACTOR HI_1459-RELATED"/>
    <property type="match status" value="1"/>
</dbReference>
<evidence type="ECO:0000256" key="3">
    <source>
        <dbReference type="ARBA" id="ARBA00023082"/>
    </source>
</evidence>
<dbReference type="InterPro" id="IPR036388">
    <property type="entry name" value="WH-like_DNA-bd_sf"/>
</dbReference>
<keyword evidence="5" id="KW-0804">Transcription</keyword>
<dbReference type="NCBIfam" id="TIGR02937">
    <property type="entry name" value="sigma70-ECF"/>
    <property type="match status" value="1"/>
</dbReference>
<sequence>MQATDTKLSAGNAGECFMAELLGYHLLMSTYSSQSSSENRRGSHSAVRVSTGTRGEEITLTDAELLAGIKAGDVKASRLLVERYQRLMYSIAYGLMGDHSAADDVVQEVFIRFFEKAHRKVRKPQALKTYLARSTTNECIDRLRRAKRRRTLSLEALEVSEIMSDDDTQTPTESMKRKELGELINRALDQLSVRQRKVVILSFTEGLSYSEIAEVLGCEEVTVRTHLHRARQRLQKILGPHLHEFEVGFKNDKKRKPDERETSGKKQIK</sequence>
<dbReference type="InterPro" id="IPR013324">
    <property type="entry name" value="RNA_pol_sigma_r3/r4-like"/>
</dbReference>
<dbReference type="Gene3D" id="1.10.10.10">
    <property type="entry name" value="Winged helix-like DNA-binding domain superfamily/Winged helix DNA-binding domain"/>
    <property type="match status" value="1"/>
</dbReference>
<dbReference type="PROSITE" id="PS00622">
    <property type="entry name" value="HTH_LUXR_1"/>
    <property type="match status" value="1"/>
</dbReference>
<dbReference type="CDD" id="cd06171">
    <property type="entry name" value="Sigma70_r4"/>
    <property type="match status" value="1"/>
</dbReference>
<organism evidence="8 9">
    <name type="scientific">candidate division WOR-3 bacterium</name>
    <dbReference type="NCBI Taxonomy" id="2052148"/>
    <lineage>
        <taxon>Bacteria</taxon>
        <taxon>Bacteria division WOR-3</taxon>
    </lineage>
</organism>
<dbReference type="InterPro" id="IPR013249">
    <property type="entry name" value="RNA_pol_sigma70_r4_t2"/>
</dbReference>
<dbReference type="GO" id="GO:0006352">
    <property type="term" value="P:DNA-templated transcription initiation"/>
    <property type="evidence" value="ECO:0007669"/>
    <property type="project" value="InterPro"/>
</dbReference>
<dbReference type="Gene3D" id="1.10.1740.10">
    <property type="match status" value="1"/>
</dbReference>
<dbReference type="Pfam" id="PF08281">
    <property type="entry name" value="Sigma70_r4_2"/>
    <property type="match status" value="1"/>
</dbReference>
<dbReference type="InterPro" id="IPR014284">
    <property type="entry name" value="RNA_pol_sigma-70_dom"/>
</dbReference>
<dbReference type="SUPFAM" id="SSF88659">
    <property type="entry name" value="Sigma3 and sigma4 domains of RNA polymerase sigma factors"/>
    <property type="match status" value="1"/>
</dbReference>
<evidence type="ECO:0000313" key="8">
    <source>
        <dbReference type="EMBL" id="MBD3365303.1"/>
    </source>
</evidence>
<keyword evidence="2" id="KW-0805">Transcription regulation</keyword>
<dbReference type="InterPro" id="IPR039425">
    <property type="entry name" value="RNA_pol_sigma-70-like"/>
</dbReference>
<dbReference type="GO" id="GO:0016987">
    <property type="term" value="F:sigma factor activity"/>
    <property type="evidence" value="ECO:0007669"/>
    <property type="project" value="UniProtKB-KW"/>
</dbReference>
<dbReference type="Proteomes" id="UP000630660">
    <property type="component" value="Unassembled WGS sequence"/>
</dbReference>
<dbReference type="AlphaFoldDB" id="A0A9D5KAH4"/>